<dbReference type="InterPro" id="IPR050121">
    <property type="entry name" value="Cytochrome_P450_monoxygenase"/>
</dbReference>
<dbReference type="GO" id="GO:0016705">
    <property type="term" value="F:oxidoreductase activity, acting on paired donors, with incorporation or reduction of molecular oxygen"/>
    <property type="evidence" value="ECO:0007669"/>
    <property type="project" value="InterPro"/>
</dbReference>
<evidence type="ECO:0000313" key="7">
    <source>
        <dbReference type="EMBL" id="EFN57760.1"/>
    </source>
</evidence>
<dbReference type="EMBL" id="GL433839">
    <property type="protein sequence ID" value="EFN57760.1"/>
    <property type="molecule type" value="Genomic_DNA"/>
</dbReference>
<evidence type="ECO:0000256" key="4">
    <source>
        <dbReference type="RuleBase" id="RU000461"/>
    </source>
</evidence>
<evidence type="ECO:0000256" key="2">
    <source>
        <dbReference type="ARBA" id="ARBA00010617"/>
    </source>
</evidence>
<feature type="chain" id="PRO_5003156093" description="Cytochrome P450" evidence="6">
    <location>
        <begin position="20"/>
        <end position="653"/>
    </location>
</feature>
<dbReference type="GeneID" id="17356787"/>
<reference evidence="7 8" key="1">
    <citation type="journal article" date="2010" name="Plant Cell">
        <title>The Chlorella variabilis NC64A genome reveals adaptation to photosymbiosis, coevolution with viruses, and cryptic sex.</title>
        <authorList>
            <person name="Blanc G."/>
            <person name="Duncan G."/>
            <person name="Agarkova I."/>
            <person name="Borodovsky M."/>
            <person name="Gurnon J."/>
            <person name="Kuo A."/>
            <person name="Lindquist E."/>
            <person name="Lucas S."/>
            <person name="Pangilinan J."/>
            <person name="Polle J."/>
            <person name="Salamov A."/>
            <person name="Terry A."/>
            <person name="Yamada T."/>
            <person name="Dunigan D.D."/>
            <person name="Grigoriev I.V."/>
            <person name="Claverie J.M."/>
            <person name="Van Etten J.L."/>
        </authorList>
    </citation>
    <scope>NUCLEOTIDE SEQUENCE [LARGE SCALE GENOMIC DNA]</scope>
    <source>
        <strain evidence="7 8">NC64A</strain>
    </source>
</reference>
<comment type="cofactor">
    <cofactor evidence="1 3">
        <name>heme</name>
        <dbReference type="ChEBI" id="CHEBI:30413"/>
    </cofactor>
</comment>
<organism evidence="8">
    <name type="scientific">Chlorella variabilis</name>
    <name type="common">Green alga</name>
    <dbReference type="NCBI Taxonomy" id="554065"/>
    <lineage>
        <taxon>Eukaryota</taxon>
        <taxon>Viridiplantae</taxon>
        <taxon>Chlorophyta</taxon>
        <taxon>core chlorophytes</taxon>
        <taxon>Trebouxiophyceae</taxon>
        <taxon>Chlorellales</taxon>
        <taxon>Chlorellaceae</taxon>
        <taxon>Chlorella clade</taxon>
        <taxon>Chlorella</taxon>
    </lineage>
</organism>
<protein>
    <recommendedName>
        <fullName evidence="9">Cytochrome P450</fullName>
    </recommendedName>
</protein>
<dbReference type="OMA" id="PRCAFAK"/>
<keyword evidence="4" id="KW-0560">Oxidoreductase</keyword>
<dbReference type="SUPFAM" id="SSF48264">
    <property type="entry name" value="Cytochrome P450"/>
    <property type="match status" value="1"/>
</dbReference>
<dbReference type="Gene3D" id="1.10.630.10">
    <property type="entry name" value="Cytochrome P450"/>
    <property type="match status" value="1"/>
</dbReference>
<dbReference type="PRINTS" id="PR00385">
    <property type="entry name" value="P450"/>
</dbReference>
<dbReference type="PANTHER" id="PTHR24305">
    <property type="entry name" value="CYTOCHROME P450"/>
    <property type="match status" value="1"/>
</dbReference>
<dbReference type="GO" id="GO:0005506">
    <property type="term" value="F:iron ion binding"/>
    <property type="evidence" value="ECO:0007669"/>
    <property type="project" value="InterPro"/>
</dbReference>
<keyword evidence="3 4" id="KW-0479">Metal-binding</keyword>
<dbReference type="AlphaFoldDB" id="E1Z9D7"/>
<dbReference type="Pfam" id="PF00067">
    <property type="entry name" value="p450"/>
    <property type="match status" value="2"/>
</dbReference>
<comment type="similarity">
    <text evidence="2 4">Belongs to the cytochrome P450 family.</text>
</comment>
<accession>E1Z9D7</accession>
<feature type="binding site" description="axial binding residue" evidence="3">
    <location>
        <position position="514"/>
    </location>
    <ligand>
        <name>heme</name>
        <dbReference type="ChEBI" id="CHEBI:30413"/>
    </ligand>
    <ligandPart>
        <name>Fe</name>
        <dbReference type="ChEBI" id="CHEBI:18248"/>
    </ligandPart>
</feature>
<dbReference type="PRINTS" id="PR00463">
    <property type="entry name" value="EP450I"/>
</dbReference>
<gene>
    <name evidence="7" type="ORF">CHLNCDRAFT_57280</name>
</gene>
<dbReference type="KEGG" id="cvr:CHLNCDRAFT_57280"/>
<dbReference type="InterPro" id="IPR017972">
    <property type="entry name" value="Cyt_P450_CS"/>
</dbReference>
<evidence type="ECO:0000313" key="8">
    <source>
        <dbReference type="Proteomes" id="UP000008141"/>
    </source>
</evidence>
<dbReference type="InParanoid" id="E1Z9D7"/>
<evidence type="ECO:0000256" key="3">
    <source>
        <dbReference type="PIRSR" id="PIRSR602401-1"/>
    </source>
</evidence>
<keyword evidence="4" id="KW-0503">Monooxygenase</keyword>
<sequence>MLSLLGAAVVGWLGWRAWQQLQQWLAKLRVLSALPHPSTTATLTGSLELIADRDHMHHALGRAAAELGGLCYVRILWQPLVVVTDPALCQQLLSAAMDLPKDPGPYHSFNTLTSPGGRTPNMLGHTASHGYWHLVRKGVAGAFSPRNIRGQFPHVLRLADQIAGILRGAGPAAVLDLDNLLQREAMDVIGRIGFQTDFGALEAYASGAHGGGPLHVASVFETTKGAALEIAKRWSQPLRTRVWRLIPDARRGEACLRAAQARMRALLAELKARGPPAEDDASIAAHLLRIRDPATGRPLTDEQLAGEVGLMFFAGFETTGHTMAWALFLLASHPQAAARVAAELDEHGLLVMPRRPRPRQLEYADLSKLKYLGQVLKESMRLVPVVAGGTARRSAKELTLRGHRIPAGTTLIVGGIGLHLSSHNWERADEFLPERWEEPGAEYWPGDMCPARAGTRPEGSSGSTGASTRPLGGDEEEEEGDGAGAASASGAWTLVDSDRPPLRFAPFSQGPRICIGQHLAKMNATATLALLLSRFTFELPPELRGPGALWDLQARHCRQQRQRLPVAVPPAMCNEVEQAIGRVQVSQVSKDLLVVVAQQREVEALRFAALLQQAVDVVGHAGLLGMAARMAFNRIAVIAVLLCRTKADCLRQA</sequence>
<evidence type="ECO:0000256" key="5">
    <source>
        <dbReference type="SAM" id="MobiDB-lite"/>
    </source>
</evidence>
<dbReference type="InterPro" id="IPR001128">
    <property type="entry name" value="Cyt_P450"/>
</dbReference>
<dbReference type="InterPro" id="IPR036396">
    <property type="entry name" value="Cyt_P450_sf"/>
</dbReference>
<keyword evidence="3 4" id="KW-0408">Iron</keyword>
<evidence type="ECO:0008006" key="9">
    <source>
        <dbReference type="Google" id="ProtNLM"/>
    </source>
</evidence>
<keyword evidence="6" id="KW-0732">Signal</keyword>
<name>E1Z9D7_CHLVA</name>
<feature type="signal peptide" evidence="6">
    <location>
        <begin position="1"/>
        <end position="19"/>
    </location>
</feature>
<dbReference type="PANTHER" id="PTHR24305:SF166">
    <property type="entry name" value="CYTOCHROME P450 12A4, MITOCHONDRIAL-RELATED"/>
    <property type="match status" value="1"/>
</dbReference>
<dbReference type="STRING" id="554065.E1Z9D7"/>
<dbReference type="GO" id="GO:0004497">
    <property type="term" value="F:monooxygenase activity"/>
    <property type="evidence" value="ECO:0007669"/>
    <property type="project" value="UniProtKB-KW"/>
</dbReference>
<keyword evidence="8" id="KW-1185">Reference proteome</keyword>
<feature type="compositionally biased region" description="Polar residues" evidence="5">
    <location>
        <begin position="458"/>
        <end position="467"/>
    </location>
</feature>
<keyword evidence="3 4" id="KW-0349">Heme</keyword>
<dbReference type="InterPro" id="IPR002401">
    <property type="entry name" value="Cyt_P450_E_grp-I"/>
</dbReference>
<dbReference type="OrthoDB" id="548633at2759"/>
<evidence type="ECO:0000256" key="6">
    <source>
        <dbReference type="SAM" id="SignalP"/>
    </source>
</evidence>
<proteinExistence type="inferred from homology"/>
<feature type="region of interest" description="Disordered" evidence="5">
    <location>
        <begin position="449"/>
        <end position="488"/>
    </location>
</feature>
<evidence type="ECO:0000256" key="1">
    <source>
        <dbReference type="ARBA" id="ARBA00001971"/>
    </source>
</evidence>
<dbReference type="GO" id="GO:0020037">
    <property type="term" value="F:heme binding"/>
    <property type="evidence" value="ECO:0007669"/>
    <property type="project" value="InterPro"/>
</dbReference>
<dbReference type="eggNOG" id="KOG0157">
    <property type="taxonomic scope" value="Eukaryota"/>
</dbReference>
<dbReference type="PROSITE" id="PS00086">
    <property type="entry name" value="CYTOCHROME_P450"/>
    <property type="match status" value="1"/>
</dbReference>
<dbReference type="Proteomes" id="UP000008141">
    <property type="component" value="Unassembled WGS sequence"/>
</dbReference>
<dbReference type="RefSeq" id="XP_005849862.1">
    <property type="nucleotide sequence ID" value="XM_005849800.1"/>
</dbReference>